<keyword evidence="3" id="KW-1185">Reference proteome</keyword>
<feature type="compositionally biased region" description="Polar residues" evidence="1">
    <location>
        <begin position="451"/>
        <end position="462"/>
    </location>
</feature>
<dbReference type="EMBL" id="JANEYF010002166">
    <property type="protein sequence ID" value="KAJ8950591.1"/>
    <property type="molecule type" value="Genomic_DNA"/>
</dbReference>
<dbReference type="Proteomes" id="UP001162156">
    <property type="component" value="Unassembled WGS sequence"/>
</dbReference>
<name>A0AAV8YFZ1_9CUCU</name>
<protein>
    <recommendedName>
        <fullName evidence="4">Tyr recombinase domain-containing protein</fullName>
    </recommendedName>
</protein>
<comment type="caution">
    <text evidence="2">The sequence shown here is derived from an EMBL/GenBank/DDBJ whole genome shotgun (WGS) entry which is preliminary data.</text>
</comment>
<accession>A0AAV8YFZ1</accession>
<dbReference type="PANTHER" id="PTHR33480">
    <property type="entry name" value="SET DOMAIN-CONTAINING PROTEIN-RELATED"/>
    <property type="match status" value="1"/>
</dbReference>
<reference evidence="2" key="1">
    <citation type="journal article" date="2023" name="Insect Mol. Biol.">
        <title>Genome sequencing provides insights into the evolution of gene families encoding plant cell wall-degrading enzymes in longhorned beetles.</title>
        <authorList>
            <person name="Shin N.R."/>
            <person name="Okamura Y."/>
            <person name="Kirsch R."/>
            <person name="Pauchet Y."/>
        </authorList>
    </citation>
    <scope>NUCLEOTIDE SEQUENCE</scope>
    <source>
        <strain evidence="2">RBIC_L_NR</strain>
    </source>
</reference>
<proteinExistence type="predicted"/>
<feature type="compositionally biased region" description="Acidic residues" evidence="1">
    <location>
        <begin position="436"/>
        <end position="445"/>
    </location>
</feature>
<sequence length="596" mass="67746">IKTALNKSSLFNENKDFCPLCYEEVGHFSRHLIRIHSHEEVVKKIMEMSPKSAERRNAIAILRRKGNFVLQTEQQFIKPVRKPIGPDKENLDNSLRADNIGFAARSDPLICLYGESILGKHKRKQMLTVVSQKMRTMGKLLLAIKASTTLANFLEVLKPENYNYIIAATKVIAGFDTQNLSFKSPSLALQLGTDLKFMCQVAKKAITIKDPLMGRIENRGEKRNDISQLHEMIASHWSNDIGSLANKDVALFNNYTSSMASEAYENILNDIDTDNNYNTLAKCTLALLLVFNRRRIGEVQFLDFDTYERPTVNVNQEEILSCSTRWISGSAVISKLASACGAKQPKLLTSTRFRKQIATILQLMSFENDELYQVAKFMGHTEKTHMEYYRLTESTYQTAKVAKILLLLESGRGAEFKGKALNEITLDNDFLDDEVEDSQQPENEADIITYENPQPGSSGTQEKVSKGKALIHSDITINSSKTTSSEVKTTLETKRFFSKKSISDNEVRQEISIESNSSGIQEDVAKEKKMKLTNIKGRVKWEPHQKNIVLKAFKKHIKNRIPPKKSECLKFLSENPKFSCDWIRIKTLVFNTYRDK</sequence>
<feature type="region of interest" description="Disordered" evidence="1">
    <location>
        <begin position="436"/>
        <end position="465"/>
    </location>
</feature>
<evidence type="ECO:0000256" key="1">
    <source>
        <dbReference type="SAM" id="MobiDB-lite"/>
    </source>
</evidence>
<evidence type="ECO:0008006" key="4">
    <source>
        <dbReference type="Google" id="ProtNLM"/>
    </source>
</evidence>
<evidence type="ECO:0000313" key="3">
    <source>
        <dbReference type="Proteomes" id="UP001162156"/>
    </source>
</evidence>
<evidence type="ECO:0000313" key="2">
    <source>
        <dbReference type="EMBL" id="KAJ8950591.1"/>
    </source>
</evidence>
<organism evidence="2 3">
    <name type="scientific">Rhamnusium bicolor</name>
    <dbReference type="NCBI Taxonomy" id="1586634"/>
    <lineage>
        <taxon>Eukaryota</taxon>
        <taxon>Metazoa</taxon>
        <taxon>Ecdysozoa</taxon>
        <taxon>Arthropoda</taxon>
        <taxon>Hexapoda</taxon>
        <taxon>Insecta</taxon>
        <taxon>Pterygota</taxon>
        <taxon>Neoptera</taxon>
        <taxon>Endopterygota</taxon>
        <taxon>Coleoptera</taxon>
        <taxon>Polyphaga</taxon>
        <taxon>Cucujiformia</taxon>
        <taxon>Chrysomeloidea</taxon>
        <taxon>Cerambycidae</taxon>
        <taxon>Lepturinae</taxon>
        <taxon>Rhagiini</taxon>
        <taxon>Rhamnusium</taxon>
    </lineage>
</organism>
<dbReference type="AlphaFoldDB" id="A0AAV8YFZ1"/>
<feature type="non-terminal residue" evidence="2">
    <location>
        <position position="1"/>
    </location>
</feature>
<gene>
    <name evidence="2" type="ORF">NQ314_007816</name>
</gene>